<feature type="region of interest" description="Disordered" evidence="1">
    <location>
        <begin position="275"/>
        <end position="355"/>
    </location>
</feature>
<accession>A0A8H7XPN7</accession>
<proteinExistence type="predicted"/>
<evidence type="ECO:0000313" key="2">
    <source>
        <dbReference type="EMBL" id="KAG5164487.1"/>
    </source>
</evidence>
<evidence type="ECO:0000256" key="1">
    <source>
        <dbReference type="SAM" id="MobiDB-lite"/>
    </source>
</evidence>
<reference evidence="2" key="1">
    <citation type="submission" date="2021-02" db="EMBL/GenBank/DDBJ databases">
        <title>Psilocybe cubensis genome.</title>
        <authorList>
            <person name="Mckernan K.J."/>
            <person name="Crawford S."/>
            <person name="Trippe A."/>
            <person name="Kane L.T."/>
            <person name="Mclaughlin S."/>
        </authorList>
    </citation>
    <scope>NUCLEOTIDE SEQUENCE [LARGE SCALE GENOMIC DNA]</scope>
    <source>
        <strain evidence="2">MGC-MH-2018</strain>
    </source>
</reference>
<dbReference type="OrthoDB" id="3067187at2759"/>
<sequence>MEHQYRRGIYRPKAQRLSISLAPLVAQRSLLFRVKADLATKTNYGELTPTEESDSAVTSESAAPSPALFVVTASASARIISAALSVLSTCSVYSQESWQGGPSPFAPVSAASPISVAAPTRPLTRAPAGLFLNVGDTRRHGVAFSPSLQWETLSDDATSETDSQHCTESGVEISSNPSPGVQQTLSVEISHAPEPRANLRAHLRLSTSSSILSPFFRGGSPTVSSEEQIPVNLLALDSDGEALPVIVSSKKRASAAKRISKHAKAFGKAMSHLSMQPINKKDSQIAKTSSRRQTTIAVAHPHLGEVTQERKESSHSENMPVRPRPPRSIRPPCNVEGSLSDATPIQAPRSISPPPAIAIPVMKGRGHRRYNSSPAVPHFGSTEFKGWNRTEMPPMPTLPPKSELAKFKLGSMPPPRPQRSLARVNSVGQGHVRAVSVDCL</sequence>
<dbReference type="AlphaFoldDB" id="A0A8H7XPN7"/>
<comment type="caution">
    <text evidence="2">The sequence shown here is derived from an EMBL/GenBank/DDBJ whole genome shotgun (WGS) entry which is preliminary data.</text>
</comment>
<feature type="compositionally biased region" description="Polar residues" evidence="1">
    <location>
        <begin position="285"/>
        <end position="296"/>
    </location>
</feature>
<name>A0A8H7XPN7_PSICU</name>
<dbReference type="EMBL" id="JAFIQS010000011">
    <property type="protein sequence ID" value="KAG5164487.1"/>
    <property type="molecule type" value="Genomic_DNA"/>
</dbReference>
<protein>
    <submittedName>
        <fullName evidence="2">Uncharacterized protein</fullName>
    </submittedName>
</protein>
<organism evidence="2">
    <name type="scientific">Psilocybe cubensis</name>
    <name type="common">Psychedelic mushroom</name>
    <name type="synonym">Stropharia cubensis</name>
    <dbReference type="NCBI Taxonomy" id="181762"/>
    <lineage>
        <taxon>Eukaryota</taxon>
        <taxon>Fungi</taxon>
        <taxon>Dikarya</taxon>
        <taxon>Basidiomycota</taxon>
        <taxon>Agaricomycotina</taxon>
        <taxon>Agaricomycetes</taxon>
        <taxon>Agaricomycetidae</taxon>
        <taxon>Agaricales</taxon>
        <taxon>Agaricineae</taxon>
        <taxon>Strophariaceae</taxon>
        <taxon>Psilocybe</taxon>
    </lineage>
</organism>
<gene>
    <name evidence="2" type="ORF">JR316_010122</name>
</gene>
<feature type="region of interest" description="Disordered" evidence="1">
    <location>
        <begin position="370"/>
        <end position="392"/>
    </location>
</feature>